<proteinExistence type="inferred from homology"/>
<dbReference type="GO" id="GO:0004556">
    <property type="term" value="F:alpha-amylase activity"/>
    <property type="evidence" value="ECO:0007669"/>
    <property type="project" value="TreeGrafter"/>
</dbReference>
<dbReference type="OrthoDB" id="9805159at2"/>
<sequence length="533" mass="59510">MKKNCWYKATAAFLAATLLLPGCGKADKAASELNVIDDKYRTTYEIFVYSFYDSDGDGIGDLKGVTKKLDYINDGDDTTDTDLGCNEIWLMPISPSPTYHKYDVTDYKDIDPQYGTIEDFDELVDECHKRGINVILDLVLNHTSVEHPWFKASAEAPYNDYYNFSTEPQDGYEALAGSDLYYEARFWSGMPDLNLDNEAVRDEIKDITQFWIDHGVDGFRLDAVSYYYTGDDSKNIEFLTWLNDTVKAQKEDAYIVGECWTNSSTYLKYYKSGVDSFFDFDFAGSEGTIAGVARGTSAAANYGKALEKIESQLAEISDTAIDAPFYTNHDMARSAGYFTGKGSQDKVKLAGALNLLMNGNAFIYYGEELGMKGSGKDENKRAPMQWSSTDLTGMCNGPADMDKFDMKYPALDEQAADEYSIFNYYKAAIKLRNMFPVIARGKTVVVDSLSDGDISAFVREKKEESTYETDVERLLILINTSDESKEVDISTDDMSKDYGNIVYNLCTSEEKCEYNGGKVVIPAYGIAVLAAGN</sequence>
<dbReference type="PANTHER" id="PTHR10357">
    <property type="entry name" value="ALPHA-AMYLASE FAMILY MEMBER"/>
    <property type="match status" value="1"/>
</dbReference>
<feature type="chain" id="PRO_5039252604" evidence="2">
    <location>
        <begin position="27"/>
        <end position="533"/>
    </location>
</feature>
<dbReference type="InterPro" id="IPR006047">
    <property type="entry name" value="GH13_cat_dom"/>
</dbReference>
<dbReference type="Proteomes" id="UP000182624">
    <property type="component" value="Unassembled WGS sequence"/>
</dbReference>
<feature type="signal peptide" evidence="2">
    <location>
        <begin position="1"/>
        <end position="26"/>
    </location>
</feature>
<evidence type="ECO:0000313" key="5">
    <source>
        <dbReference type="Proteomes" id="UP000182624"/>
    </source>
</evidence>
<protein>
    <submittedName>
        <fullName evidence="4">Glycosidase</fullName>
    </submittedName>
</protein>
<dbReference type="PANTHER" id="PTHR10357:SF179">
    <property type="entry name" value="NEUTRAL AND BASIC AMINO ACID TRANSPORT PROTEIN RBAT"/>
    <property type="match status" value="1"/>
</dbReference>
<evidence type="ECO:0000256" key="2">
    <source>
        <dbReference type="SAM" id="SignalP"/>
    </source>
</evidence>
<dbReference type="SUPFAM" id="SSF51445">
    <property type="entry name" value="(Trans)glycosidases"/>
    <property type="match status" value="1"/>
</dbReference>
<evidence type="ECO:0000259" key="3">
    <source>
        <dbReference type="SMART" id="SM00642"/>
    </source>
</evidence>
<dbReference type="Pfam" id="PF00128">
    <property type="entry name" value="Alpha-amylase"/>
    <property type="match status" value="1"/>
</dbReference>
<keyword evidence="4" id="KW-0378">Hydrolase</keyword>
<gene>
    <name evidence="4" type="ORF">SAMN04487928_11475</name>
</gene>
<feature type="domain" description="Glycosyl hydrolase family 13 catalytic" evidence="3">
    <location>
        <begin position="45"/>
        <end position="432"/>
    </location>
</feature>
<keyword evidence="5" id="KW-1185">Reference proteome</keyword>
<dbReference type="CDD" id="cd11316">
    <property type="entry name" value="AmyAc_bac2_AmyA"/>
    <property type="match status" value="1"/>
</dbReference>
<organism evidence="4 5">
    <name type="scientific">Butyrivibrio proteoclasticus</name>
    <dbReference type="NCBI Taxonomy" id="43305"/>
    <lineage>
        <taxon>Bacteria</taxon>
        <taxon>Bacillati</taxon>
        <taxon>Bacillota</taxon>
        <taxon>Clostridia</taxon>
        <taxon>Lachnospirales</taxon>
        <taxon>Lachnospiraceae</taxon>
        <taxon>Butyrivibrio</taxon>
    </lineage>
</organism>
<dbReference type="RefSeq" id="WP_074888225.1">
    <property type="nucleotide sequence ID" value="NZ_FOXO01000014.1"/>
</dbReference>
<dbReference type="SMART" id="SM00642">
    <property type="entry name" value="Aamy"/>
    <property type="match status" value="1"/>
</dbReference>
<dbReference type="InterPro" id="IPR013780">
    <property type="entry name" value="Glyco_hydro_b"/>
</dbReference>
<dbReference type="AlphaFoldDB" id="A0A1I5UWF7"/>
<comment type="similarity">
    <text evidence="1">Belongs to the glycosyl hydrolase 13 family.</text>
</comment>
<evidence type="ECO:0000256" key="1">
    <source>
        <dbReference type="ARBA" id="ARBA00008061"/>
    </source>
</evidence>
<evidence type="ECO:0000313" key="4">
    <source>
        <dbReference type="EMBL" id="SFP99367.1"/>
    </source>
</evidence>
<name>A0A1I5UWF7_9FIRM</name>
<keyword evidence="4" id="KW-0326">Glycosidase</keyword>
<dbReference type="Gene3D" id="2.60.40.1180">
    <property type="entry name" value="Golgi alpha-mannosidase II"/>
    <property type="match status" value="1"/>
</dbReference>
<dbReference type="Gene3D" id="3.20.20.80">
    <property type="entry name" value="Glycosidases"/>
    <property type="match status" value="1"/>
</dbReference>
<dbReference type="GO" id="GO:0009313">
    <property type="term" value="P:oligosaccharide catabolic process"/>
    <property type="evidence" value="ECO:0007669"/>
    <property type="project" value="TreeGrafter"/>
</dbReference>
<reference evidence="5" key="1">
    <citation type="submission" date="2016-10" db="EMBL/GenBank/DDBJ databases">
        <authorList>
            <person name="Varghese N."/>
            <person name="Submissions S."/>
        </authorList>
    </citation>
    <scope>NUCLEOTIDE SEQUENCE [LARGE SCALE GENOMIC DNA]</scope>
    <source>
        <strain evidence="5">P18</strain>
    </source>
</reference>
<dbReference type="InterPro" id="IPR045857">
    <property type="entry name" value="O16G_dom_2"/>
</dbReference>
<accession>A0A1I5UWF7</accession>
<dbReference type="Gene3D" id="3.90.400.10">
    <property type="entry name" value="Oligo-1,6-glucosidase, Domain 2"/>
    <property type="match status" value="1"/>
</dbReference>
<dbReference type="InterPro" id="IPR017853">
    <property type="entry name" value="GH"/>
</dbReference>
<keyword evidence="2" id="KW-0732">Signal</keyword>
<dbReference type="EMBL" id="FOXO01000014">
    <property type="protein sequence ID" value="SFP99367.1"/>
    <property type="molecule type" value="Genomic_DNA"/>
</dbReference>